<proteinExistence type="predicted"/>
<organism evidence="3 4">
    <name type="scientific">Caballeronia grimmiae</name>
    <dbReference type="NCBI Taxonomy" id="1071679"/>
    <lineage>
        <taxon>Bacteria</taxon>
        <taxon>Pseudomonadati</taxon>
        <taxon>Pseudomonadota</taxon>
        <taxon>Betaproteobacteria</taxon>
        <taxon>Burkholderiales</taxon>
        <taxon>Burkholderiaceae</taxon>
        <taxon>Caballeronia</taxon>
    </lineage>
</organism>
<protein>
    <submittedName>
        <fullName evidence="3">Cupin</fullName>
    </submittedName>
</protein>
<gene>
    <name evidence="3" type="ORF">BG57_30355</name>
    <name evidence="2" type="ORF">GCM10010985_60770</name>
</gene>
<evidence type="ECO:0000313" key="5">
    <source>
        <dbReference type="Proteomes" id="UP000597138"/>
    </source>
</evidence>
<evidence type="ECO:0000313" key="2">
    <source>
        <dbReference type="EMBL" id="GGD97897.1"/>
    </source>
</evidence>
<evidence type="ECO:0000313" key="3">
    <source>
        <dbReference type="EMBL" id="KDR25538.1"/>
    </source>
</evidence>
<dbReference type="InterPro" id="IPR011051">
    <property type="entry name" value="RmlC_Cupin_sf"/>
</dbReference>
<accession>A0A069NAT9</accession>
<dbReference type="AlphaFoldDB" id="A0A069NAT9"/>
<sequence>MHHPDTLPTTFTNEESEALSARSTEYSLGLNGSGPVNRFHHAKGRNLVWTQAGLRDFFRYADPGIRDATGNRLDIHLVRANEAPEHGTGWHRHKLGFHAIYMVSGWARFMYEGKQTFVETGDFVNMPPGITHYLFDYSKDMCFLEIAMAGTVDGMIPEEDVEPYCETPAPTLWTDS</sequence>
<name>A0A069NAT9_9BURK</name>
<dbReference type="InterPro" id="IPR014710">
    <property type="entry name" value="RmlC-like_jellyroll"/>
</dbReference>
<reference evidence="3 4" key="2">
    <citation type="submission" date="2014-03" db="EMBL/GenBank/DDBJ databases">
        <title>Draft Genome Sequences of Four Burkholderia Strains.</title>
        <authorList>
            <person name="Liu X.Y."/>
            <person name="Li C.X."/>
            <person name="Xu J.H."/>
        </authorList>
    </citation>
    <scope>NUCLEOTIDE SEQUENCE [LARGE SCALE GENOMIC DNA]</scope>
    <source>
        <strain evidence="3 4">R27</strain>
    </source>
</reference>
<dbReference type="InterPro" id="IPR013096">
    <property type="entry name" value="Cupin_2"/>
</dbReference>
<keyword evidence="5" id="KW-1185">Reference proteome</keyword>
<dbReference type="Gene3D" id="2.60.120.10">
    <property type="entry name" value="Jelly Rolls"/>
    <property type="match status" value="1"/>
</dbReference>
<dbReference type="eggNOG" id="COG0662">
    <property type="taxonomic scope" value="Bacteria"/>
</dbReference>
<dbReference type="SUPFAM" id="SSF51182">
    <property type="entry name" value="RmlC-like cupins"/>
    <property type="match status" value="1"/>
</dbReference>
<dbReference type="STRING" id="1071679.BG57_30355"/>
<dbReference type="Pfam" id="PF07883">
    <property type="entry name" value="Cupin_2"/>
    <property type="match status" value="1"/>
</dbReference>
<reference evidence="5" key="3">
    <citation type="journal article" date="2019" name="Int. J. Syst. Evol. Microbiol.">
        <title>The Global Catalogue of Microorganisms (GCM) 10K type strain sequencing project: providing services to taxonomists for standard genome sequencing and annotation.</title>
        <authorList>
            <consortium name="The Broad Institute Genomics Platform"/>
            <consortium name="The Broad Institute Genome Sequencing Center for Infectious Disease"/>
            <person name="Wu L."/>
            <person name="Ma J."/>
        </authorList>
    </citation>
    <scope>NUCLEOTIDE SEQUENCE [LARGE SCALE GENOMIC DNA]</scope>
    <source>
        <strain evidence="5">CGMCC 1.11013</strain>
    </source>
</reference>
<evidence type="ECO:0000313" key="4">
    <source>
        <dbReference type="Proteomes" id="UP000027439"/>
    </source>
</evidence>
<dbReference type="Proteomes" id="UP000597138">
    <property type="component" value="Unassembled WGS sequence"/>
</dbReference>
<reference evidence="2" key="4">
    <citation type="submission" date="2024-05" db="EMBL/GenBank/DDBJ databases">
        <authorList>
            <person name="Sun Q."/>
            <person name="Zhou Y."/>
        </authorList>
    </citation>
    <scope>NUCLEOTIDE SEQUENCE</scope>
    <source>
        <strain evidence="2">CGMCC 1.11013</strain>
    </source>
</reference>
<evidence type="ECO:0000259" key="1">
    <source>
        <dbReference type="Pfam" id="PF07883"/>
    </source>
</evidence>
<dbReference type="OrthoDB" id="6920500at2"/>
<dbReference type="EMBL" id="JFHE01000072">
    <property type="protein sequence ID" value="KDR25538.1"/>
    <property type="molecule type" value="Genomic_DNA"/>
</dbReference>
<feature type="domain" description="Cupin type-2" evidence="1">
    <location>
        <begin position="83"/>
        <end position="135"/>
    </location>
</feature>
<reference evidence="2" key="1">
    <citation type="journal article" date="2014" name="Int. J. Syst. Evol. Microbiol.">
        <title>Complete genome of a new Firmicutes species belonging to the dominant human colonic microbiota ('Ruminococcus bicirculans') reveals two chromosomes and a selective capacity to utilize plant glucans.</title>
        <authorList>
            <consortium name="NISC Comparative Sequencing Program"/>
            <person name="Wegmann U."/>
            <person name="Louis P."/>
            <person name="Goesmann A."/>
            <person name="Henrissat B."/>
            <person name="Duncan S.H."/>
            <person name="Flint H.J."/>
        </authorList>
    </citation>
    <scope>NUCLEOTIDE SEQUENCE</scope>
    <source>
        <strain evidence="2">CGMCC 1.11013</strain>
    </source>
</reference>
<dbReference type="EMBL" id="BMEG01000022">
    <property type="protein sequence ID" value="GGD97897.1"/>
    <property type="molecule type" value="Genomic_DNA"/>
</dbReference>
<comment type="caution">
    <text evidence="3">The sequence shown here is derived from an EMBL/GenBank/DDBJ whole genome shotgun (WGS) entry which is preliminary data.</text>
</comment>
<dbReference type="RefSeq" id="WP_081851037.1">
    <property type="nucleotide sequence ID" value="NZ_BMEG01000022.1"/>
</dbReference>
<dbReference type="Proteomes" id="UP000027439">
    <property type="component" value="Unassembled WGS sequence"/>
</dbReference>